<accession>A0AC35TWH7</accession>
<organism evidence="1 2">
    <name type="scientific">Rhabditophanes sp. KR3021</name>
    <dbReference type="NCBI Taxonomy" id="114890"/>
    <lineage>
        <taxon>Eukaryota</taxon>
        <taxon>Metazoa</taxon>
        <taxon>Ecdysozoa</taxon>
        <taxon>Nematoda</taxon>
        <taxon>Chromadorea</taxon>
        <taxon>Rhabditida</taxon>
        <taxon>Tylenchina</taxon>
        <taxon>Panagrolaimomorpha</taxon>
        <taxon>Strongyloidoidea</taxon>
        <taxon>Alloionematidae</taxon>
        <taxon>Rhabditophanes</taxon>
    </lineage>
</organism>
<name>A0AC35TWH7_9BILA</name>
<evidence type="ECO:0000313" key="1">
    <source>
        <dbReference type="Proteomes" id="UP000095286"/>
    </source>
</evidence>
<evidence type="ECO:0000313" key="2">
    <source>
        <dbReference type="WBParaSite" id="RSKR_0000509500.1"/>
    </source>
</evidence>
<reference evidence="2" key="1">
    <citation type="submission" date="2016-11" db="UniProtKB">
        <authorList>
            <consortium name="WormBaseParasite"/>
        </authorList>
    </citation>
    <scope>IDENTIFICATION</scope>
    <source>
        <strain evidence="2">KR3021</strain>
    </source>
</reference>
<dbReference type="Proteomes" id="UP000095286">
    <property type="component" value="Unplaced"/>
</dbReference>
<protein>
    <submittedName>
        <fullName evidence="2">Uncharacterized protein</fullName>
    </submittedName>
</protein>
<sequence>MIFHQSSNDDSGSFQEFIQNVNPIFFIIIGGFILAGCVFELVHTTRTPSTPRANWAHVTSRQEQQFSSANSPTKA</sequence>
<proteinExistence type="predicted"/>
<dbReference type="WBParaSite" id="RSKR_0000509500.1">
    <property type="protein sequence ID" value="RSKR_0000509500.1"/>
    <property type="gene ID" value="RSKR_0000509500"/>
</dbReference>